<dbReference type="OrthoDB" id="9576at2157"/>
<dbReference type="Gene3D" id="2.60.40.650">
    <property type="match status" value="1"/>
</dbReference>
<dbReference type="EMBL" id="FODV01000008">
    <property type="protein sequence ID" value="SEO94118.1"/>
    <property type="molecule type" value="Genomic_DNA"/>
</dbReference>
<dbReference type="InterPro" id="IPR005066">
    <property type="entry name" value="MoCF_OxRdtse_dimer"/>
</dbReference>
<dbReference type="InterPro" id="IPR014756">
    <property type="entry name" value="Ig_E-set"/>
</dbReference>
<evidence type="ECO:0000313" key="5">
    <source>
        <dbReference type="EMBL" id="SEO94118.1"/>
    </source>
</evidence>
<evidence type="ECO:0000256" key="1">
    <source>
        <dbReference type="SAM" id="MobiDB-lite"/>
    </source>
</evidence>
<dbReference type="PANTHER" id="PTHR19372">
    <property type="entry name" value="SULFITE REDUCTASE"/>
    <property type="match status" value="1"/>
</dbReference>
<dbReference type="InterPro" id="IPR000572">
    <property type="entry name" value="OxRdtase_Mopterin-bd_dom"/>
</dbReference>
<feature type="transmembrane region" description="Helical" evidence="2">
    <location>
        <begin position="105"/>
        <end position="124"/>
    </location>
</feature>
<dbReference type="AlphaFoldDB" id="A0A1H8TUM6"/>
<dbReference type="Pfam" id="PF00174">
    <property type="entry name" value="Oxidored_molyb"/>
    <property type="match status" value="1"/>
</dbReference>
<dbReference type="GO" id="GO:0020037">
    <property type="term" value="F:heme binding"/>
    <property type="evidence" value="ECO:0007669"/>
    <property type="project" value="TreeGrafter"/>
</dbReference>
<organism evidence="5 6">
    <name type="scientific">Halogranum amylolyticum</name>
    <dbReference type="NCBI Taxonomy" id="660520"/>
    <lineage>
        <taxon>Archaea</taxon>
        <taxon>Methanobacteriati</taxon>
        <taxon>Methanobacteriota</taxon>
        <taxon>Stenosarchaea group</taxon>
        <taxon>Halobacteria</taxon>
        <taxon>Halobacteriales</taxon>
        <taxon>Haloferacaceae</taxon>
    </lineage>
</organism>
<name>A0A1H8TUM6_9EURY</name>
<protein>
    <submittedName>
        <fullName evidence="5">DMSO/TMAO reductase YedYZ, molybdopterin-dependent catalytic subunit</fullName>
    </submittedName>
</protein>
<evidence type="ECO:0000313" key="6">
    <source>
        <dbReference type="Proteomes" id="UP000199126"/>
    </source>
</evidence>
<feature type="domain" description="Moybdenum cofactor oxidoreductase dimerisation" evidence="4">
    <location>
        <begin position="416"/>
        <end position="490"/>
    </location>
</feature>
<dbReference type="GO" id="GO:0006790">
    <property type="term" value="P:sulfur compound metabolic process"/>
    <property type="evidence" value="ECO:0007669"/>
    <property type="project" value="TreeGrafter"/>
</dbReference>
<keyword evidence="2" id="KW-0472">Membrane</keyword>
<proteinExistence type="predicted"/>
<feature type="transmembrane region" description="Helical" evidence="2">
    <location>
        <begin position="130"/>
        <end position="148"/>
    </location>
</feature>
<dbReference type="SUPFAM" id="SSF56524">
    <property type="entry name" value="Oxidoreductase molybdopterin-binding domain"/>
    <property type="match status" value="1"/>
</dbReference>
<keyword evidence="2" id="KW-0812">Transmembrane</keyword>
<dbReference type="SUPFAM" id="SSF81296">
    <property type="entry name" value="E set domains"/>
    <property type="match status" value="1"/>
</dbReference>
<dbReference type="Gene3D" id="3.90.420.10">
    <property type="entry name" value="Oxidoreductase, molybdopterin-binding domain"/>
    <property type="match status" value="1"/>
</dbReference>
<evidence type="ECO:0000259" key="3">
    <source>
        <dbReference type="Pfam" id="PF00174"/>
    </source>
</evidence>
<feature type="domain" description="Oxidoreductase molybdopterin-binding" evidence="3">
    <location>
        <begin position="246"/>
        <end position="391"/>
    </location>
</feature>
<dbReference type="Pfam" id="PF03404">
    <property type="entry name" value="Mo-co_dimer"/>
    <property type="match status" value="1"/>
</dbReference>
<feature type="transmembrane region" description="Helical" evidence="2">
    <location>
        <begin position="78"/>
        <end position="98"/>
    </location>
</feature>
<gene>
    <name evidence="5" type="ORF">SAMN04487948_108104</name>
</gene>
<evidence type="ECO:0000256" key="2">
    <source>
        <dbReference type="SAM" id="Phobius"/>
    </source>
</evidence>
<dbReference type="PANTHER" id="PTHR19372:SF7">
    <property type="entry name" value="SULFITE OXIDASE, MITOCHONDRIAL"/>
    <property type="match status" value="1"/>
</dbReference>
<sequence length="511" mass="53532">MASRTPRTLADRLPPAWTALVALLAGTAGVAGSFAVASFTPAFVAGPIAGFLARRLPGSVITFGIVVLGDLGSQLNVVTALVLSVLLFAGAALAALGLGRRLDRLVAGPVAAASVAAVAFVVTGALVSSLGAGVATGVVVAVADLVATRGVPTTLGSESGNPRTERRRVLAAVATALPLAVGGYVLGAQRQRQSSTTESTVDVGQPWAGPDVDALLAEATEKSLGVDGLEPLVSDQFYEVDINSTNPTVDASEWTLTVTGAVDEEVSYSYADVATMDPEHRFVSLRCVGESLNGKKLDNALWTGVPIMDLVEPAGVSEGCCVMLRAADGFYEEFPLSALRDGFLAFGMNGDVLPVGHGYPARALIPGHWGEINVKWLTEIEILERPEDGYWEKRGWHGTGPVNTVAKLHVVTDLGDGRKRVAGHAYAGTRGIERVEVSVDGGRTWADATLSEPLPGTDVWRQWLYSYDRPADEHEVVVRATDGTGTLQSREEASPFPSGPSGWVSRTVQGR</sequence>
<feature type="transmembrane region" description="Helical" evidence="2">
    <location>
        <begin position="20"/>
        <end position="44"/>
    </location>
</feature>
<dbReference type="RefSeq" id="WP_089825632.1">
    <property type="nucleotide sequence ID" value="NZ_FODV01000008.1"/>
</dbReference>
<reference evidence="6" key="1">
    <citation type="submission" date="2016-10" db="EMBL/GenBank/DDBJ databases">
        <authorList>
            <person name="Varghese N."/>
            <person name="Submissions S."/>
        </authorList>
    </citation>
    <scope>NUCLEOTIDE SEQUENCE [LARGE SCALE GENOMIC DNA]</scope>
    <source>
        <strain evidence="6">CGMCC 1.10121</strain>
    </source>
</reference>
<evidence type="ECO:0000259" key="4">
    <source>
        <dbReference type="Pfam" id="PF03404"/>
    </source>
</evidence>
<feature type="region of interest" description="Disordered" evidence="1">
    <location>
        <begin position="483"/>
        <end position="511"/>
    </location>
</feature>
<accession>A0A1H8TUM6</accession>
<dbReference type="GO" id="GO:0030151">
    <property type="term" value="F:molybdenum ion binding"/>
    <property type="evidence" value="ECO:0007669"/>
    <property type="project" value="InterPro"/>
</dbReference>
<dbReference type="Proteomes" id="UP000199126">
    <property type="component" value="Unassembled WGS sequence"/>
</dbReference>
<dbReference type="GO" id="GO:0043546">
    <property type="term" value="F:molybdopterin cofactor binding"/>
    <property type="evidence" value="ECO:0007669"/>
    <property type="project" value="TreeGrafter"/>
</dbReference>
<keyword evidence="6" id="KW-1185">Reference proteome</keyword>
<dbReference type="GO" id="GO:0008482">
    <property type="term" value="F:sulfite oxidase activity"/>
    <property type="evidence" value="ECO:0007669"/>
    <property type="project" value="TreeGrafter"/>
</dbReference>
<feature type="transmembrane region" description="Helical" evidence="2">
    <location>
        <begin position="169"/>
        <end position="187"/>
    </location>
</feature>
<dbReference type="InterPro" id="IPR036374">
    <property type="entry name" value="OxRdtase_Mopterin-bd_sf"/>
</dbReference>
<keyword evidence="2" id="KW-1133">Transmembrane helix</keyword>